<dbReference type="EMBL" id="AFQE01000151">
    <property type="protein sequence ID" value="EGQ74060.1"/>
    <property type="molecule type" value="Genomic_DNA"/>
</dbReference>
<reference evidence="1 3" key="1">
    <citation type="submission" date="2011-05" db="EMBL/GenBank/DDBJ databases">
        <authorList>
            <person name="Muzny D."/>
            <person name="Qin X."/>
            <person name="Deng J."/>
            <person name="Jiang H."/>
            <person name="Liu Y."/>
            <person name="Qu J."/>
            <person name="Song X.-Z."/>
            <person name="Zhang L."/>
            <person name="Thornton R."/>
            <person name="Coyle M."/>
            <person name="Francisco L."/>
            <person name="Jackson L."/>
            <person name="Javaid M."/>
            <person name="Korchina V."/>
            <person name="Kovar C."/>
            <person name="Mata R."/>
            <person name="Mathew T."/>
            <person name="Ngo R."/>
            <person name="Nguyen L."/>
            <person name="Nguyen N."/>
            <person name="Okwuonu G."/>
            <person name="Ongeri F."/>
            <person name="Pham C."/>
            <person name="Simmons D."/>
            <person name="Wilczek-Boney K."/>
            <person name="Hale W."/>
            <person name="Jakkamsetti A."/>
            <person name="Pham P."/>
            <person name="Ruth R."/>
            <person name="San Lucas F."/>
            <person name="Warren J."/>
            <person name="Zhang J."/>
            <person name="Zhao Z."/>
            <person name="Zhou C."/>
            <person name="Zhu D."/>
            <person name="Lee S."/>
            <person name="Bess C."/>
            <person name="Blankenburg K."/>
            <person name="Forbes L."/>
            <person name="Fu Q."/>
            <person name="Gubbala S."/>
            <person name="Hirani K."/>
            <person name="Jayaseelan J.C."/>
            <person name="Lara F."/>
            <person name="Munidasa M."/>
            <person name="Palculict T."/>
            <person name="Patil S."/>
            <person name="Pu L.-L."/>
            <person name="Saada N."/>
            <person name="Tang L."/>
            <person name="Weissenberger G."/>
            <person name="Zhu Y."/>
            <person name="Hemphill L."/>
            <person name="Shang Y."/>
            <person name="Youmans B."/>
            <person name="Ayvaz T."/>
            <person name="Ross M."/>
            <person name="Santibanez J."/>
            <person name="Aqrawi P."/>
            <person name="Gross S."/>
            <person name="Joshi V."/>
            <person name="Fowler G."/>
            <person name="Nazareth L."/>
            <person name="Reid J."/>
            <person name="Worley K."/>
            <person name="Petrosino J."/>
            <person name="Highlander S."/>
            <person name="Gibbs R."/>
        </authorList>
    </citation>
    <scope>NUCLEOTIDE SEQUENCE [LARGE SCALE GENOMIC DNA]</scope>
    <source>
        <strain evidence="1 3">ATCC 33926</strain>
    </source>
</reference>
<dbReference type="RefSeq" id="WP_003780362.1">
    <property type="nucleotide sequence ID" value="NZ_CP094241.1"/>
</dbReference>
<dbReference type="GO" id="GO:0016757">
    <property type="term" value="F:glycosyltransferase activity"/>
    <property type="evidence" value="ECO:0007669"/>
    <property type="project" value="UniProtKB-KW"/>
</dbReference>
<dbReference type="EC" id="2.4.1.-" evidence="1"/>
<dbReference type="EMBL" id="CP094241">
    <property type="protein sequence ID" value="UNV85091.1"/>
    <property type="molecule type" value="Genomic_DNA"/>
</dbReference>
<proteinExistence type="predicted"/>
<dbReference type="AlphaFoldDB" id="A0AA36UFS5"/>
<organism evidence="1 3">
    <name type="scientific">Neisseria macacae ATCC 33926</name>
    <dbReference type="NCBI Taxonomy" id="997348"/>
    <lineage>
        <taxon>Bacteria</taxon>
        <taxon>Pseudomonadati</taxon>
        <taxon>Pseudomonadota</taxon>
        <taxon>Betaproteobacteria</taxon>
        <taxon>Neisseriales</taxon>
        <taxon>Neisseriaceae</taxon>
        <taxon>Neisseria</taxon>
    </lineage>
</organism>
<keyword evidence="1" id="KW-0378">Hydrolase</keyword>
<dbReference type="Proteomes" id="UP000004982">
    <property type="component" value="Unassembled WGS sequence"/>
</dbReference>
<sequence length="89" mass="10079">MGGRFRDISGKGLQSVYVQEKRYLSDGRLRITRKPLINGKRKPQEPLIDKLGRDPVRSVGFVREPAVRQSESGGCLYLHFVAKPTLRVV</sequence>
<dbReference type="GO" id="GO:0016787">
    <property type="term" value="F:hydrolase activity"/>
    <property type="evidence" value="ECO:0007669"/>
    <property type="project" value="UniProtKB-KW"/>
</dbReference>
<evidence type="ECO:0000313" key="2">
    <source>
        <dbReference type="EMBL" id="UNV85091.1"/>
    </source>
</evidence>
<dbReference type="EC" id="3.4.-.-" evidence="1"/>
<gene>
    <name evidence="1" type="primary">pbp1A2</name>
    <name evidence="1" type="ORF">HMPREF9418_2915</name>
    <name evidence="2" type="ORF">MON40_00715</name>
</gene>
<reference evidence="2 4" key="2">
    <citation type="submission" date="2022-03" db="EMBL/GenBank/DDBJ databases">
        <title>Genome sequencing of Neisseria macacae.</title>
        <authorList>
            <person name="Baek M.-G."/>
        </authorList>
    </citation>
    <scope>NUCLEOTIDE SEQUENCE [LARGE SCALE GENOMIC DNA]</scope>
    <source>
        <strain evidence="2 4">ATCC 33926</strain>
    </source>
</reference>
<evidence type="ECO:0000313" key="4">
    <source>
        <dbReference type="Proteomes" id="UP000829455"/>
    </source>
</evidence>
<accession>A0AA36UFS5</accession>
<keyword evidence="4" id="KW-1185">Reference proteome</keyword>
<keyword evidence="1" id="KW-0808">Transferase</keyword>
<name>A0AA36UFS5_9NEIS</name>
<evidence type="ECO:0000313" key="1">
    <source>
        <dbReference type="EMBL" id="EGQ74060.1"/>
    </source>
</evidence>
<protein>
    <submittedName>
        <fullName evidence="1">Penicillin-binding protein 1A</fullName>
        <ecNumber evidence="1">2.4.1.-</ecNumber>
        <ecNumber evidence="1">3.4.-.-</ecNumber>
    </submittedName>
</protein>
<keyword evidence="1" id="KW-0328">Glycosyltransferase</keyword>
<evidence type="ECO:0000313" key="3">
    <source>
        <dbReference type="Proteomes" id="UP000004982"/>
    </source>
</evidence>
<dbReference type="Proteomes" id="UP000829455">
    <property type="component" value="Chromosome"/>
</dbReference>